<evidence type="ECO:0000313" key="2">
    <source>
        <dbReference type="Proteomes" id="UP000024816"/>
    </source>
</evidence>
<evidence type="ECO:0000313" key="1">
    <source>
        <dbReference type="EMBL" id="KCZ89151.1"/>
    </source>
</evidence>
<dbReference type="PATRIC" id="fig|1280952.3.peg.1516"/>
<dbReference type="EMBL" id="ARYJ01000004">
    <property type="protein sequence ID" value="KCZ89151.1"/>
    <property type="molecule type" value="Genomic_DNA"/>
</dbReference>
<accession>A0A059FF34</accession>
<dbReference type="RefSeq" id="WP_035580379.1">
    <property type="nucleotide sequence ID" value="NZ_ARYJ01000004.1"/>
</dbReference>
<dbReference type="AlphaFoldDB" id="A0A059FF34"/>
<name>A0A059FF34_9PROT</name>
<proteinExistence type="predicted"/>
<organism evidence="1 2">
    <name type="scientific">Hyphomonas jannaschiana VP2</name>
    <dbReference type="NCBI Taxonomy" id="1280952"/>
    <lineage>
        <taxon>Bacteria</taxon>
        <taxon>Pseudomonadati</taxon>
        <taxon>Pseudomonadota</taxon>
        <taxon>Alphaproteobacteria</taxon>
        <taxon>Hyphomonadales</taxon>
        <taxon>Hyphomonadaceae</taxon>
        <taxon>Hyphomonas</taxon>
    </lineage>
</organism>
<keyword evidence="2" id="KW-1185">Reference proteome</keyword>
<dbReference type="OrthoDB" id="7620499at2"/>
<protein>
    <submittedName>
        <fullName evidence="1">Uncharacterized protein</fullName>
    </submittedName>
</protein>
<dbReference type="Proteomes" id="UP000024816">
    <property type="component" value="Unassembled WGS sequence"/>
</dbReference>
<gene>
    <name evidence="1" type="ORF">HJA_07637</name>
</gene>
<reference evidence="1 2" key="1">
    <citation type="journal article" date="2014" name="Antonie Van Leeuwenhoek">
        <title>Hyphomonas beringensis sp. nov. and Hyphomonas chukchiensis sp. nov., isolated from surface seawater of the Bering Sea and Chukchi Sea.</title>
        <authorList>
            <person name="Li C."/>
            <person name="Lai Q."/>
            <person name="Li G."/>
            <person name="Dong C."/>
            <person name="Wang J."/>
            <person name="Liao Y."/>
            <person name="Shao Z."/>
        </authorList>
    </citation>
    <scope>NUCLEOTIDE SEQUENCE [LARGE SCALE GENOMIC DNA]</scope>
    <source>
        <strain evidence="1 2">VP2</strain>
    </source>
</reference>
<comment type="caution">
    <text evidence="1">The sequence shown here is derived from an EMBL/GenBank/DDBJ whole genome shotgun (WGS) entry which is preliminary data.</text>
</comment>
<sequence length="133" mass="15202">MHPDLQRYFTHVWPLFWPWLVWNLVRVARWHARTGREALMAVDCFGNIRLVCLADAPPPDDLYTYEAPRIPRWKHPALGSDVPVSLCGCVRGKSGMIMLSHDVVRHDPDKSGIVTHSHGIVRYNHGLHVRGPP</sequence>